<dbReference type="PROSITE" id="PS51677">
    <property type="entry name" value="NODB"/>
    <property type="match status" value="1"/>
</dbReference>
<evidence type="ECO:0000259" key="3">
    <source>
        <dbReference type="PROSITE" id="PS51677"/>
    </source>
</evidence>
<evidence type="ECO:0000256" key="1">
    <source>
        <dbReference type="ARBA" id="ARBA00022723"/>
    </source>
</evidence>
<dbReference type="EC" id="3.-.-.-" evidence="4"/>
<reference evidence="5" key="1">
    <citation type="journal article" date="2019" name="Int. J. Syst. Evol. Microbiol.">
        <title>The Global Catalogue of Microorganisms (GCM) 10K type strain sequencing project: providing services to taxonomists for standard genome sequencing and annotation.</title>
        <authorList>
            <consortium name="The Broad Institute Genomics Platform"/>
            <consortium name="The Broad Institute Genome Sequencing Center for Infectious Disease"/>
            <person name="Wu L."/>
            <person name="Ma J."/>
        </authorList>
    </citation>
    <scope>NUCLEOTIDE SEQUENCE [LARGE SCALE GENOMIC DNA]</scope>
    <source>
        <strain evidence="5">JCM 3369</strain>
    </source>
</reference>
<dbReference type="InterPro" id="IPR002509">
    <property type="entry name" value="NODB_dom"/>
</dbReference>
<proteinExistence type="predicted"/>
<sequence>MSNEGTSRRRVTLTFDNGPYPGVTDVVLDVLAAHRVTAAFFVVGEQLRKPGGRQLARRAVAEGHRIGHHTATHTLQLGAAEDADAAVAAEIVAVEHDIDTLAGTSETEGERLFRPYAAGGVLDSRVFSPAAVRYLQDHRYTCALWNVLPRDWEYVADWPDRALAEIARNDWSVVIVHDMPTGAMARLPAFLEGLDALGVDVVAEFPDSCVPIRQGRLQHSLSHLTNGVDVA</sequence>
<protein>
    <submittedName>
        <fullName evidence="4">Polysaccharide deacetylase family protein</fullName>
        <ecNumber evidence="4">3.-.-.-</ecNumber>
    </submittedName>
</protein>
<dbReference type="PANTHER" id="PTHR10587">
    <property type="entry name" value="GLYCOSYL TRANSFERASE-RELATED"/>
    <property type="match status" value="1"/>
</dbReference>
<accession>A0ABW2CGB6</accession>
<dbReference type="InterPro" id="IPR011330">
    <property type="entry name" value="Glyco_hydro/deAcase_b/a-brl"/>
</dbReference>
<feature type="domain" description="NodB homology" evidence="3">
    <location>
        <begin position="9"/>
        <end position="202"/>
    </location>
</feature>
<dbReference type="Gene3D" id="3.20.20.370">
    <property type="entry name" value="Glycoside hydrolase/deacetylase"/>
    <property type="match status" value="1"/>
</dbReference>
<evidence type="ECO:0000256" key="2">
    <source>
        <dbReference type="ARBA" id="ARBA00022801"/>
    </source>
</evidence>
<dbReference type="InterPro" id="IPR050248">
    <property type="entry name" value="Polysacc_deacetylase_ArnD"/>
</dbReference>
<keyword evidence="2 4" id="KW-0378">Hydrolase</keyword>
<gene>
    <name evidence="4" type="ORF">ACFQKB_10450</name>
</gene>
<comment type="caution">
    <text evidence="4">The sequence shown here is derived from an EMBL/GenBank/DDBJ whole genome shotgun (WGS) entry which is preliminary data.</text>
</comment>
<dbReference type="CDD" id="cd10917">
    <property type="entry name" value="CE4_NodB_like_6s_7s"/>
    <property type="match status" value="1"/>
</dbReference>
<dbReference type="RefSeq" id="WP_160820673.1">
    <property type="nucleotide sequence ID" value="NZ_JBHSXE010000001.1"/>
</dbReference>
<dbReference type="Pfam" id="PF01522">
    <property type="entry name" value="Polysacc_deac_1"/>
    <property type="match status" value="1"/>
</dbReference>
<keyword evidence="1" id="KW-0479">Metal-binding</keyword>
<keyword evidence="5" id="KW-1185">Reference proteome</keyword>
<dbReference type="EMBL" id="JBHSXS010000004">
    <property type="protein sequence ID" value="MFC6880183.1"/>
    <property type="molecule type" value="Genomic_DNA"/>
</dbReference>
<name>A0ABW2CGB6_9ACTN</name>
<evidence type="ECO:0000313" key="4">
    <source>
        <dbReference type="EMBL" id="MFC6880183.1"/>
    </source>
</evidence>
<dbReference type="SUPFAM" id="SSF88713">
    <property type="entry name" value="Glycoside hydrolase/deacetylase"/>
    <property type="match status" value="1"/>
</dbReference>
<dbReference type="Proteomes" id="UP001596380">
    <property type="component" value="Unassembled WGS sequence"/>
</dbReference>
<organism evidence="4 5">
    <name type="scientific">Actinomadura yumaensis</name>
    <dbReference type="NCBI Taxonomy" id="111807"/>
    <lineage>
        <taxon>Bacteria</taxon>
        <taxon>Bacillati</taxon>
        <taxon>Actinomycetota</taxon>
        <taxon>Actinomycetes</taxon>
        <taxon>Streptosporangiales</taxon>
        <taxon>Thermomonosporaceae</taxon>
        <taxon>Actinomadura</taxon>
    </lineage>
</organism>
<dbReference type="PANTHER" id="PTHR10587:SF133">
    <property type="entry name" value="CHITIN DEACETYLASE 1-RELATED"/>
    <property type="match status" value="1"/>
</dbReference>
<dbReference type="GO" id="GO:0016787">
    <property type="term" value="F:hydrolase activity"/>
    <property type="evidence" value="ECO:0007669"/>
    <property type="project" value="UniProtKB-KW"/>
</dbReference>
<evidence type="ECO:0000313" key="5">
    <source>
        <dbReference type="Proteomes" id="UP001596380"/>
    </source>
</evidence>